<feature type="region of interest" description="Disordered" evidence="12">
    <location>
        <begin position="985"/>
        <end position="1004"/>
    </location>
</feature>
<dbReference type="Pfam" id="PF00458">
    <property type="entry name" value="WHEP-TRS"/>
    <property type="match status" value="5"/>
</dbReference>
<dbReference type="CDD" id="cd00807">
    <property type="entry name" value="GlnRS_core"/>
    <property type="match status" value="1"/>
</dbReference>
<feature type="domain" description="WHEP-TRS" evidence="13">
    <location>
        <begin position="868"/>
        <end position="924"/>
    </location>
</feature>
<dbReference type="PROSITE" id="PS51185">
    <property type="entry name" value="WHEP_TRS_2"/>
    <property type="match status" value="5"/>
</dbReference>
<dbReference type="CDD" id="cd00936">
    <property type="entry name" value="WEPRS_RNA"/>
    <property type="match status" value="4"/>
</dbReference>
<dbReference type="EC" id="6.1.1.17" evidence="3"/>
<dbReference type="SUPFAM" id="SSF53187">
    <property type="entry name" value="Zn-dependent exopeptidases"/>
    <property type="match status" value="2"/>
</dbReference>
<dbReference type="GO" id="GO:0017101">
    <property type="term" value="C:aminoacyl-tRNA synthetase multienzyme complex"/>
    <property type="evidence" value="ECO:0007669"/>
    <property type="project" value="UniProtKB-ARBA"/>
</dbReference>
<dbReference type="Gene3D" id="2.40.240.10">
    <property type="entry name" value="Ribosomal Protein L25, Chain P"/>
    <property type="match status" value="1"/>
</dbReference>
<keyword evidence="15" id="KW-1185">Reference proteome</keyword>
<dbReference type="HAMAP" id="MF_02076">
    <property type="entry name" value="Glu_tRNA_synth_type2"/>
    <property type="match status" value="1"/>
</dbReference>
<dbReference type="FunFam" id="1.10.1160.10:FF:000001">
    <property type="entry name" value="Glutamine--tRNA ligase"/>
    <property type="match status" value="1"/>
</dbReference>
<keyword evidence="4" id="KW-0963">Cytoplasm</keyword>
<proteinExistence type="inferred from homology"/>
<dbReference type="Proteomes" id="UP001331761">
    <property type="component" value="Unassembled WGS sequence"/>
</dbReference>
<evidence type="ECO:0000256" key="7">
    <source>
        <dbReference type="ARBA" id="ARBA00022840"/>
    </source>
</evidence>
<comment type="caution">
    <text evidence="14">The sequence shown here is derived from an EMBL/GenBank/DDBJ whole genome shotgun (WGS) entry which is preliminary data.</text>
</comment>
<accession>A0AAN8G959</accession>
<dbReference type="GO" id="GO:0004818">
    <property type="term" value="F:glutamate-tRNA ligase activity"/>
    <property type="evidence" value="ECO:0007669"/>
    <property type="project" value="UniProtKB-EC"/>
</dbReference>
<dbReference type="PRINTS" id="PR00987">
    <property type="entry name" value="TRNASYNTHGLU"/>
</dbReference>
<feature type="domain" description="WHEP-TRS" evidence="13">
    <location>
        <begin position="796"/>
        <end position="852"/>
    </location>
</feature>
<feature type="domain" description="WHEP-TRS" evidence="13">
    <location>
        <begin position="936"/>
        <end position="992"/>
    </location>
</feature>
<dbReference type="SUPFAM" id="SSF52374">
    <property type="entry name" value="Nucleotidylyl transferase"/>
    <property type="match status" value="1"/>
</dbReference>
<evidence type="ECO:0000256" key="4">
    <source>
        <dbReference type="ARBA" id="ARBA00022490"/>
    </source>
</evidence>
<dbReference type="Pfam" id="PF18266">
    <property type="entry name" value="Ncstrn_small"/>
    <property type="match status" value="2"/>
</dbReference>
<dbReference type="InterPro" id="IPR050132">
    <property type="entry name" value="Gln/Glu-tRNA_Ligase"/>
</dbReference>
<dbReference type="Pfam" id="PF00749">
    <property type="entry name" value="tRNA-synt_1c"/>
    <property type="match status" value="1"/>
</dbReference>
<dbReference type="EMBL" id="WIXE01000575">
    <property type="protein sequence ID" value="KAK5986470.1"/>
    <property type="molecule type" value="Genomic_DNA"/>
</dbReference>
<dbReference type="GO" id="GO:0006424">
    <property type="term" value="P:glutamyl-tRNA aminoacylation"/>
    <property type="evidence" value="ECO:0007669"/>
    <property type="project" value="InterPro"/>
</dbReference>
<evidence type="ECO:0000313" key="15">
    <source>
        <dbReference type="Proteomes" id="UP001331761"/>
    </source>
</evidence>
<dbReference type="Pfam" id="PF20974">
    <property type="entry name" value="tRNA-synt_1c_C2"/>
    <property type="match status" value="1"/>
</dbReference>
<dbReference type="InterPro" id="IPR020061">
    <property type="entry name" value="Glu_tRNA_lig_a-bdl"/>
</dbReference>
<comment type="subcellular location">
    <subcellularLocation>
        <location evidence="1">Cytoplasm</location>
    </subcellularLocation>
</comment>
<name>A0AAN8G959_TRICO</name>
<dbReference type="NCBIfam" id="TIGR00463">
    <property type="entry name" value="gltX_arch"/>
    <property type="match status" value="1"/>
</dbReference>
<evidence type="ECO:0000256" key="3">
    <source>
        <dbReference type="ARBA" id="ARBA00012835"/>
    </source>
</evidence>
<evidence type="ECO:0000256" key="5">
    <source>
        <dbReference type="ARBA" id="ARBA00022598"/>
    </source>
</evidence>
<evidence type="ECO:0000256" key="11">
    <source>
        <dbReference type="ARBA" id="ARBA00048351"/>
    </source>
</evidence>
<evidence type="ECO:0000256" key="2">
    <source>
        <dbReference type="ARBA" id="ARBA00008927"/>
    </source>
</evidence>
<dbReference type="Gene3D" id="3.40.50.620">
    <property type="entry name" value="HUPs"/>
    <property type="match status" value="1"/>
</dbReference>
<dbReference type="InterPro" id="IPR001412">
    <property type="entry name" value="aa-tRNA-synth_I_CS"/>
</dbReference>
<dbReference type="InterPro" id="IPR014729">
    <property type="entry name" value="Rossmann-like_a/b/a_fold"/>
</dbReference>
<comment type="similarity">
    <text evidence="2">Belongs to the class-I aminoacyl-tRNA synthetase family. Glutamate--tRNA ligase type 2 subfamily.</text>
</comment>
<dbReference type="FunFam" id="3.40.50.620:FF:000070">
    <property type="entry name" value="Bifunctional glutamate/proline--tRNA ligase"/>
    <property type="match status" value="1"/>
</dbReference>
<dbReference type="InterPro" id="IPR004526">
    <property type="entry name" value="Glu-tRNA-synth_arc/euk"/>
</dbReference>
<keyword evidence="7" id="KW-0067">ATP-binding</keyword>
<dbReference type="SUPFAM" id="SSF50715">
    <property type="entry name" value="Ribosomal protein L25-like"/>
    <property type="match status" value="1"/>
</dbReference>
<dbReference type="InterPro" id="IPR011035">
    <property type="entry name" value="Ribosomal_bL25/Gln-tRNA_synth"/>
</dbReference>
<feature type="compositionally biased region" description="Polar residues" evidence="12">
    <location>
        <begin position="1050"/>
        <end position="1059"/>
    </location>
</feature>
<dbReference type="GO" id="GO:0005524">
    <property type="term" value="F:ATP binding"/>
    <property type="evidence" value="ECO:0007669"/>
    <property type="project" value="UniProtKB-KW"/>
</dbReference>
<keyword evidence="6" id="KW-0547">Nucleotide-binding</keyword>
<feature type="region of interest" description="Disordered" evidence="12">
    <location>
        <begin position="1040"/>
        <end position="1059"/>
    </location>
</feature>
<keyword evidence="8" id="KW-0648">Protein biosynthesis</keyword>
<dbReference type="Gene3D" id="1.10.1160.10">
    <property type="entry name" value="Glutamyl-trna Synthetase, Domain 2"/>
    <property type="match status" value="1"/>
</dbReference>
<evidence type="ECO:0000313" key="14">
    <source>
        <dbReference type="EMBL" id="KAK5986470.1"/>
    </source>
</evidence>
<protein>
    <recommendedName>
        <fullName evidence="3">glutamate--tRNA ligase</fullName>
        <ecNumber evidence="3">6.1.1.17</ecNumber>
    </recommendedName>
    <alternativeName>
        <fullName evidence="10">Glutamyl-tRNA synthetase</fullName>
    </alternativeName>
</protein>
<dbReference type="GO" id="GO:0017102">
    <property type="term" value="C:methionyl glutamyl tRNA synthetase complex"/>
    <property type="evidence" value="ECO:0007669"/>
    <property type="project" value="TreeGrafter"/>
</dbReference>
<keyword evidence="5" id="KW-0436">Ligase</keyword>
<feature type="domain" description="WHEP-TRS" evidence="13">
    <location>
        <begin position="726"/>
        <end position="782"/>
    </location>
</feature>
<dbReference type="Pfam" id="PF03950">
    <property type="entry name" value="tRNA-synt_1c_C"/>
    <property type="match status" value="1"/>
</dbReference>
<dbReference type="Gene3D" id="1.20.1050.130">
    <property type="match status" value="1"/>
</dbReference>
<evidence type="ECO:0000256" key="6">
    <source>
        <dbReference type="ARBA" id="ARBA00022741"/>
    </source>
</evidence>
<evidence type="ECO:0000259" key="13">
    <source>
        <dbReference type="PROSITE" id="PS51185"/>
    </source>
</evidence>
<evidence type="ECO:0000256" key="8">
    <source>
        <dbReference type="ARBA" id="ARBA00022917"/>
    </source>
</evidence>
<reference evidence="14 15" key="1">
    <citation type="submission" date="2019-10" db="EMBL/GenBank/DDBJ databases">
        <title>Assembly and Annotation for the nematode Trichostrongylus colubriformis.</title>
        <authorList>
            <person name="Martin J."/>
        </authorList>
    </citation>
    <scope>NUCLEOTIDE SEQUENCE [LARGE SCALE GENOMIC DNA]</scope>
    <source>
        <strain evidence="14">G859</strain>
        <tissue evidence="14">Whole worm</tissue>
    </source>
</reference>
<dbReference type="PROSITE" id="PS00178">
    <property type="entry name" value="AA_TRNA_LIGASE_I"/>
    <property type="match status" value="1"/>
</dbReference>
<dbReference type="InterPro" id="IPR020058">
    <property type="entry name" value="Glu/Gln-tRNA-synth_Ib_cat-dom"/>
</dbReference>
<dbReference type="InterPro" id="IPR020056">
    <property type="entry name" value="Rbsml_bL25/Gln-tRNA_synth_N"/>
</dbReference>
<organism evidence="14 15">
    <name type="scientific">Trichostrongylus colubriformis</name>
    <name type="common">Black scour worm</name>
    <dbReference type="NCBI Taxonomy" id="6319"/>
    <lineage>
        <taxon>Eukaryota</taxon>
        <taxon>Metazoa</taxon>
        <taxon>Ecdysozoa</taxon>
        <taxon>Nematoda</taxon>
        <taxon>Chromadorea</taxon>
        <taxon>Rhabditida</taxon>
        <taxon>Rhabditina</taxon>
        <taxon>Rhabditomorpha</taxon>
        <taxon>Strongyloidea</taxon>
        <taxon>Trichostrongylidae</taxon>
        <taxon>Trichostrongylus</taxon>
    </lineage>
</organism>
<comment type="catalytic activity">
    <reaction evidence="11">
        <text>tRNA(Glu) + L-glutamate + ATP = L-glutamyl-tRNA(Glu) + AMP + diphosphate</text>
        <dbReference type="Rhea" id="RHEA:23540"/>
        <dbReference type="Rhea" id="RHEA-COMP:9663"/>
        <dbReference type="Rhea" id="RHEA-COMP:9680"/>
        <dbReference type="ChEBI" id="CHEBI:29985"/>
        <dbReference type="ChEBI" id="CHEBI:30616"/>
        <dbReference type="ChEBI" id="CHEBI:33019"/>
        <dbReference type="ChEBI" id="CHEBI:78442"/>
        <dbReference type="ChEBI" id="CHEBI:78520"/>
        <dbReference type="ChEBI" id="CHEBI:456215"/>
        <dbReference type="EC" id="6.1.1.17"/>
    </reaction>
</comment>
<evidence type="ECO:0000256" key="1">
    <source>
        <dbReference type="ARBA" id="ARBA00004496"/>
    </source>
</evidence>
<evidence type="ECO:0000256" key="10">
    <source>
        <dbReference type="ARBA" id="ARBA00030865"/>
    </source>
</evidence>
<dbReference type="Gene3D" id="3.40.630.10">
    <property type="entry name" value="Zn peptidases"/>
    <property type="match status" value="2"/>
</dbReference>
<dbReference type="SMART" id="SM00991">
    <property type="entry name" value="WHEP-TRS"/>
    <property type="match status" value="6"/>
</dbReference>
<sequence>MVAVEQQLVINAKQGEVPYATALAIAFGGYNPCLSIAFNEKEQIGLNIDGFVIKNDITIARVVSQSLGLPEFTGSTCFETVKIDEVLTLCEKVVDGFLVDEEVLSAVQLTKSGTLFENRVTVADVALWSLIIKNPSLQKTFSALFDAIVEDRRFLAAHAMVGKFVSEKVVKPSIKEKQRDEGKFVELPGAEKGKVVVRFPPEASGYLHIGHAKAALLNQYYQQAFEGQLIMRFDDTNPAKENAHFEKVIKEDLAMLNVVPDRWTHSSDYFELMLQMCEKLLREGKAYVDDTDTETMRKEREERIESKNRGLSPEANLALWEEMKNGTERGLQCCVRIKIDMQSNNGAMRDPTIYRCKPEEHVRTGMKYKVYPTYDFACPIVDSVEGVTHALRTTEYTDRDDQYYFICDALGLRKPHIWSYARLNMTNTVMSKRKLTWFVNEGLVEGWDDPRFPTVRGVMRRGMTVEGLRQFIIAQGGSRSVVMMEWDKIWSFNKKVVDPVAPRYTALVATSLVPVFISTPVVVEEAQVPLHPKNADIGKKTIWHSAKLLVEQVDAQEMKSGDTVTFVNWGNIKIVSVDKKKDVVTEIHAVLDLANQDFKKTMKVTWIAEAEAPGAACIPVMTIEYDHIISKAIIAKDEDWKNFINYDSTHFTKMLGEPALRNVKKGDIIQLQRKGFYICDHDYQAKSEFTGAESPLLLIYIPDGHVKEVTKSKPSSILPSVVKCDNALELYKSIEAQGNTVRDLKAKDPMAESTKLAVQKLLELKKQYKDATGQEYKPGQPPASSSVSTPTSNADDSLSLYKKIESQGELVRNEKAKDPKSEASKAAIAMLLELKKMYKERTGQEYKPGHAPATGAPSVGASTKTAVDASALYAEIEAQGEVVRSEKAKDAKSEATKAAVAKLLELKSNYKEKTGQEYKPGQKIAAASSAQSSVVPDATLYFQIEAQGELVRAEKARDAKSEASKAAIAKLLELKKQYKEQFGQDYKPGQQIAPPSSTSSDSSSDALALYSQIEAQGDLEAAKAAIAKLLEMKKEYERRTGHPYKPGQPPSSNHSQPQEVSFDISGLYNEIQAQGDLVRQEKQKDAKSDASKAAIQKLLELKKLYKEKTGQEYKPNRHYSLDSVEMVFLVFIIFYVFARGAGEGLSEDIYITIPVTEGIAGYRLFNGTHQFGFHSSKADSRGVVVKMDRGERAGLRDCWRSRFRDYLGKYHILLSIDMIDRFVVQEILESKCIAGLIVTDPESKIEPAEPLSHDGICPNRHSDIYGDECSAPYAWNDRGFVLPAGLRNIDWKMQILYMYNKTHINTIRKCHDLYNVPKNGSTSVSFPLCAASFGVFSAAAGSTEICYRRSKPWSRLLDLSIENRDDLCSPLVGVNILSFLPPKIYKESAPAHSAKYLMLSARLDSFGLIPEISPGEISVVTSVIALLAAAQTIGKHSDIFEKAANVSNRHVITAIFDGESFDYIGSSDAAYDMMNGEFPRKLSDKFKAQLDPILASQLEAIIEVQQLGTGDGIQLYGHADGGQFQRGELKDILDALSAGAIAVGGLLTPPTQKSHMPPSSWHPFARIDSSIRGVVLASFREKYEYRRINSMLDRAQWNSTQRSVAMSEVMIAASALVRAAGDHVRLDTRQKLTLQVNKDFRINGGRLKPSSGFYAGKSTYVSAGYRNPIRFFVEWLAIYATGSTSYTSNVKDKNTCDDLGGDQNVYVYTWQADPHTGTYYCYRSTVDVYQVNSPAFRIKDYDFTNQTYSTWTESLYSIDNLQLYLVERESFEMVMLLVGIAMTLISFLIVGRCTDDSFIIDEGERLAKEGEPLRCAEKWLFTIMRFIHSVLLCHIFTLCRGDSIADDFYVTLNVVEGEAGYRIFNGTHQFGFHSTVEDSRGVVVIEENGDLSGLRECWRSRFHGYSGKYHLFMPVDGIDRSTIEEILRSKCLAGIILYAVPSFNRSKPLSHDAACPNSESGFSKEQCMFNVWNQEGAILPQGLRNIDWNIQILYVHNQSYIDAIRKCHKLFNMPNSTVQSSVSLPLCSASFGVFSSGAGSTEICKRRSEMWPHIMGMFTGSSGLQCGPLVGINVIVHLPPRNHTETAESRSTRYLMLTARLDSFGLIPEISPGEISVVTSVIALLAVIQVIGRNMNVFEQASLASNKHLLIAFFDGESFDYIGSGSVAYDMMHSAFPRISRKDLKDRLELIFASQLDGIIEVQQLGSTTDGRRLYAHGDGNQVKNGLVVGLLTSLSAGVTAADGTLAAPTEYSEMPPSSWNSFAKINSSIPGLVLAPYQIKYEYL</sequence>
<dbReference type="InterPro" id="IPR041084">
    <property type="entry name" value="Ncstrn_small"/>
</dbReference>
<dbReference type="SUPFAM" id="SSF47060">
    <property type="entry name" value="S15/NS1 RNA-binding domain"/>
    <property type="match status" value="6"/>
</dbReference>
<dbReference type="InterPro" id="IPR000924">
    <property type="entry name" value="Glu/Gln-tRNA-synth"/>
</dbReference>
<dbReference type="Gene3D" id="3.90.800.10">
    <property type="entry name" value="Glutamyl-tRNA Synthetase, Domain 3"/>
    <property type="match status" value="1"/>
</dbReference>
<dbReference type="InterPro" id="IPR000738">
    <property type="entry name" value="WHEP-TRS_dom"/>
</dbReference>
<dbReference type="GO" id="GO:0005829">
    <property type="term" value="C:cytosol"/>
    <property type="evidence" value="ECO:0007669"/>
    <property type="project" value="TreeGrafter"/>
</dbReference>
<evidence type="ECO:0000256" key="9">
    <source>
        <dbReference type="ARBA" id="ARBA00023146"/>
    </source>
</evidence>
<evidence type="ECO:0000256" key="12">
    <source>
        <dbReference type="SAM" id="MobiDB-lite"/>
    </source>
</evidence>
<dbReference type="Pfam" id="PF05450">
    <property type="entry name" value="Nicastrin"/>
    <property type="match status" value="2"/>
</dbReference>
<gene>
    <name evidence="14" type="ORF">GCK32_004349</name>
</gene>
<feature type="compositionally biased region" description="Low complexity" evidence="12">
    <location>
        <begin position="782"/>
        <end position="792"/>
    </location>
</feature>
<dbReference type="InterPro" id="IPR020059">
    <property type="entry name" value="Glu/Gln-tRNA-synth_Ib_codon-bd"/>
</dbReference>
<dbReference type="InterPro" id="IPR049437">
    <property type="entry name" value="tRNA-synt_1c_C2"/>
</dbReference>
<keyword evidence="9" id="KW-0030">Aminoacyl-tRNA synthetase</keyword>
<feature type="region of interest" description="Disordered" evidence="12">
    <location>
        <begin position="772"/>
        <end position="796"/>
    </location>
</feature>
<dbReference type="Gene3D" id="1.10.287.10">
    <property type="entry name" value="S15/NS1, RNA-binding"/>
    <property type="match status" value="6"/>
</dbReference>
<dbReference type="PANTHER" id="PTHR43097:SF5">
    <property type="entry name" value="GLUTAMATE--TRNA LIGASE"/>
    <property type="match status" value="1"/>
</dbReference>
<dbReference type="InterPro" id="IPR009068">
    <property type="entry name" value="uS15_NS1_RNA-bd_sf"/>
</dbReference>
<dbReference type="PANTHER" id="PTHR43097">
    <property type="entry name" value="GLUTAMINE-TRNA LIGASE"/>
    <property type="match status" value="1"/>
</dbReference>
<feature type="domain" description="WHEP-TRS" evidence="13">
    <location>
        <begin position="1063"/>
        <end position="1119"/>
    </location>
</feature>
<dbReference type="FunFam" id="3.90.800.10:FF:000001">
    <property type="entry name" value="Glutamine--tRNA ligase"/>
    <property type="match status" value="1"/>
</dbReference>